<dbReference type="SUPFAM" id="SSF55447">
    <property type="entry name" value="CO dehydrogenase flavoprotein C-terminal domain-like"/>
    <property type="match status" value="1"/>
</dbReference>
<dbReference type="OrthoDB" id="8300278at2759"/>
<keyword evidence="5" id="KW-0285">Flavoprotein</keyword>
<dbReference type="SMART" id="SM01008">
    <property type="entry name" value="Ald_Xan_dh_C"/>
    <property type="match status" value="1"/>
</dbReference>
<dbReference type="SUPFAM" id="SSF56003">
    <property type="entry name" value="Molybdenum cofactor-binding domain"/>
    <property type="match status" value="1"/>
</dbReference>
<evidence type="ECO:0000256" key="12">
    <source>
        <dbReference type="ARBA" id="ARBA00023140"/>
    </source>
</evidence>
<dbReference type="Pfam" id="PF20256">
    <property type="entry name" value="MoCoBD_2"/>
    <property type="match status" value="1"/>
</dbReference>
<dbReference type="Pfam" id="PF01315">
    <property type="entry name" value="Ald_Xan_dh_C"/>
    <property type="match status" value="1"/>
</dbReference>
<evidence type="ECO:0000256" key="13">
    <source>
        <dbReference type="ARBA" id="ARBA00034078"/>
    </source>
</evidence>
<evidence type="ECO:0000256" key="2">
    <source>
        <dbReference type="ARBA" id="ARBA00004275"/>
    </source>
</evidence>
<feature type="binding site" evidence="16">
    <location>
        <position position="1032"/>
    </location>
    <ligand>
        <name>Mo-molybdopterin</name>
        <dbReference type="ChEBI" id="CHEBI:71302"/>
    </ligand>
    <ligandPart>
        <name>Mo</name>
        <dbReference type="ChEBI" id="CHEBI:28685"/>
    </ligandPart>
</feature>
<dbReference type="InterPro" id="IPR006058">
    <property type="entry name" value="2Fe2S_fd_BS"/>
</dbReference>
<dbReference type="InterPro" id="IPR016208">
    <property type="entry name" value="Ald_Oxase/xanthine_DH-like"/>
</dbReference>
<dbReference type="InterPro" id="IPR036683">
    <property type="entry name" value="CO_DH_flav_C_dom_sf"/>
</dbReference>
<dbReference type="InterPro" id="IPR001041">
    <property type="entry name" value="2Fe-2S_ferredoxin-type"/>
</dbReference>
<feature type="binding site" evidence="16">
    <location>
        <position position="51"/>
    </location>
    <ligand>
        <name>[2Fe-2S] cluster</name>
        <dbReference type="ChEBI" id="CHEBI:190135"/>
        <label>1</label>
    </ligand>
</feature>
<dbReference type="InterPro" id="IPR005107">
    <property type="entry name" value="CO_DH_flav_C"/>
</dbReference>
<dbReference type="InterPro" id="IPR012675">
    <property type="entry name" value="Beta-grasp_dom_sf"/>
</dbReference>
<dbReference type="Gene3D" id="3.10.20.30">
    <property type="match status" value="1"/>
</dbReference>
<dbReference type="InterPro" id="IPR016169">
    <property type="entry name" value="FAD-bd_PCMH_sub2"/>
</dbReference>
<proteinExistence type="inferred from homology"/>
<evidence type="ECO:0000256" key="9">
    <source>
        <dbReference type="ARBA" id="ARBA00023002"/>
    </source>
</evidence>
<dbReference type="SMART" id="SM01092">
    <property type="entry name" value="CO_deh_flav_C"/>
    <property type="match status" value="1"/>
</dbReference>
<dbReference type="AlphaFoldDB" id="A0A7R8W110"/>
<keyword evidence="11 16" id="KW-0411">Iron-sulfur</keyword>
<dbReference type="Gene3D" id="3.30.465.10">
    <property type="match status" value="1"/>
</dbReference>
<evidence type="ECO:0000256" key="7">
    <source>
        <dbReference type="ARBA" id="ARBA00022723"/>
    </source>
</evidence>
<evidence type="ECO:0000256" key="6">
    <source>
        <dbReference type="ARBA" id="ARBA00022714"/>
    </source>
</evidence>
<dbReference type="PROSITE" id="PS00197">
    <property type="entry name" value="2FE2S_FER_1"/>
    <property type="match status" value="1"/>
</dbReference>
<keyword evidence="12" id="KW-0576">Peroxisome</keyword>
<feature type="binding site" evidence="16">
    <location>
        <position position="114"/>
    </location>
    <ligand>
        <name>[2Fe-2S] cluster</name>
        <dbReference type="ChEBI" id="CHEBI:190135"/>
        <label>2</label>
    </ligand>
</feature>
<dbReference type="PROSITE" id="PS51387">
    <property type="entry name" value="FAD_PCMH"/>
    <property type="match status" value="1"/>
</dbReference>
<dbReference type="GO" id="GO:0005506">
    <property type="term" value="F:iron ion binding"/>
    <property type="evidence" value="ECO:0007669"/>
    <property type="project" value="InterPro"/>
</dbReference>
<gene>
    <name evidence="17" type="ORF">CTOB1V02_LOCUS783</name>
</gene>
<dbReference type="Pfam" id="PF03450">
    <property type="entry name" value="CO_deh_flav_C"/>
    <property type="match status" value="1"/>
</dbReference>
<dbReference type="GO" id="GO:0071949">
    <property type="term" value="F:FAD binding"/>
    <property type="evidence" value="ECO:0007669"/>
    <property type="project" value="InterPro"/>
</dbReference>
<evidence type="ECO:0000256" key="14">
    <source>
        <dbReference type="PIRSR" id="PIRSR000127-1"/>
    </source>
</evidence>
<evidence type="ECO:0000256" key="16">
    <source>
        <dbReference type="PIRSR" id="PIRSR000127-3"/>
    </source>
</evidence>
<keyword evidence="10 16" id="KW-0408">Iron</keyword>
<dbReference type="SUPFAM" id="SSF54292">
    <property type="entry name" value="2Fe-2S ferredoxin-like"/>
    <property type="match status" value="1"/>
</dbReference>
<evidence type="ECO:0000256" key="10">
    <source>
        <dbReference type="ARBA" id="ARBA00023004"/>
    </source>
</evidence>
<dbReference type="InterPro" id="IPR016167">
    <property type="entry name" value="FAD-bd_PCMH_sub1"/>
</dbReference>
<dbReference type="FunFam" id="3.30.365.10:FF:000001">
    <property type="entry name" value="Xanthine dehydrogenase oxidase"/>
    <property type="match status" value="1"/>
</dbReference>
<dbReference type="InterPro" id="IPR046867">
    <property type="entry name" value="AldOxase/xan_DH_MoCoBD2"/>
</dbReference>
<dbReference type="SUPFAM" id="SSF56176">
    <property type="entry name" value="FAD-binding/transporter-associated domain-like"/>
    <property type="match status" value="1"/>
</dbReference>
<keyword evidence="9" id="KW-0560">Oxidoreductase</keyword>
<keyword evidence="6 16" id="KW-0001">2Fe-2S</keyword>
<dbReference type="Pfam" id="PF00941">
    <property type="entry name" value="FAD_binding_5"/>
    <property type="match status" value="1"/>
</dbReference>
<evidence type="ECO:0000256" key="1">
    <source>
        <dbReference type="ARBA" id="ARBA00001974"/>
    </source>
</evidence>
<feature type="binding site" evidence="16">
    <location>
        <position position="54"/>
    </location>
    <ligand>
        <name>[2Fe-2S] cluster</name>
        <dbReference type="ChEBI" id="CHEBI:190135"/>
        <label>1</label>
    </ligand>
</feature>
<dbReference type="Pfam" id="PF00111">
    <property type="entry name" value="Fer2"/>
    <property type="match status" value="1"/>
</dbReference>
<dbReference type="Pfam" id="PF01799">
    <property type="entry name" value="Fer2_2"/>
    <property type="match status" value="1"/>
</dbReference>
<dbReference type="InterPro" id="IPR008274">
    <property type="entry name" value="AldOxase/xan_DH_MoCoBD1"/>
</dbReference>
<evidence type="ECO:0000256" key="8">
    <source>
        <dbReference type="ARBA" id="ARBA00022827"/>
    </source>
</evidence>
<evidence type="ECO:0000256" key="15">
    <source>
        <dbReference type="PIRSR" id="PIRSR000127-2"/>
    </source>
</evidence>
<evidence type="ECO:0000313" key="17">
    <source>
        <dbReference type="EMBL" id="CAD7222786.1"/>
    </source>
</evidence>
<evidence type="ECO:0000256" key="11">
    <source>
        <dbReference type="ARBA" id="ARBA00023014"/>
    </source>
</evidence>
<feature type="binding site" evidence="16">
    <location>
        <position position="147"/>
    </location>
    <ligand>
        <name>[2Fe-2S] cluster</name>
        <dbReference type="ChEBI" id="CHEBI:190135"/>
        <label>2</label>
    </ligand>
</feature>
<feature type="binding site" evidence="16">
    <location>
        <position position="149"/>
    </location>
    <ligand>
        <name>[2Fe-2S] cluster</name>
        <dbReference type="ChEBI" id="CHEBI:190135"/>
        <label>2</label>
    </ligand>
</feature>
<keyword evidence="8 15" id="KW-0274">FAD</keyword>
<dbReference type="PROSITE" id="PS51085">
    <property type="entry name" value="2FE2S_FER_2"/>
    <property type="match status" value="1"/>
</dbReference>
<reference evidence="17" key="1">
    <citation type="submission" date="2020-11" db="EMBL/GenBank/DDBJ databases">
        <authorList>
            <person name="Tran Van P."/>
        </authorList>
    </citation>
    <scope>NUCLEOTIDE SEQUENCE</scope>
</reference>
<dbReference type="SUPFAM" id="SSF47741">
    <property type="entry name" value="CO dehydrogenase ISP C-domain like"/>
    <property type="match status" value="1"/>
</dbReference>
<organism evidence="17">
    <name type="scientific">Cyprideis torosa</name>
    <dbReference type="NCBI Taxonomy" id="163714"/>
    <lineage>
        <taxon>Eukaryota</taxon>
        <taxon>Metazoa</taxon>
        <taxon>Ecdysozoa</taxon>
        <taxon>Arthropoda</taxon>
        <taxon>Crustacea</taxon>
        <taxon>Oligostraca</taxon>
        <taxon>Ostracoda</taxon>
        <taxon>Podocopa</taxon>
        <taxon>Podocopida</taxon>
        <taxon>Cytherocopina</taxon>
        <taxon>Cytheroidea</taxon>
        <taxon>Cytherideidae</taxon>
        <taxon>Cyprideis</taxon>
    </lineage>
</organism>
<dbReference type="PANTHER" id="PTHR11908">
    <property type="entry name" value="XANTHINE DEHYDROGENASE"/>
    <property type="match status" value="1"/>
</dbReference>
<dbReference type="InterPro" id="IPR002888">
    <property type="entry name" value="2Fe-2S-bd"/>
</dbReference>
<dbReference type="InterPro" id="IPR036884">
    <property type="entry name" value="2Fe-2S-bd_dom_sf"/>
</dbReference>
<feature type="binding site" evidence="16">
    <location>
        <position position="46"/>
    </location>
    <ligand>
        <name>[2Fe-2S] cluster</name>
        <dbReference type="ChEBI" id="CHEBI:190135"/>
        <label>1</label>
    </ligand>
</feature>
<evidence type="ECO:0000256" key="4">
    <source>
        <dbReference type="ARBA" id="ARBA00022505"/>
    </source>
</evidence>
<dbReference type="Gene3D" id="3.30.390.50">
    <property type="entry name" value="CO dehydrogenase flavoprotein, C-terminal domain"/>
    <property type="match status" value="1"/>
</dbReference>
<feature type="binding site" evidence="16">
    <location>
        <position position="753"/>
    </location>
    <ligand>
        <name>Mo-molybdopterin</name>
        <dbReference type="ChEBI" id="CHEBI:71302"/>
    </ligand>
    <ligandPart>
        <name>Mo</name>
        <dbReference type="ChEBI" id="CHEBI:28685"/>
    </ligandPart>
</feature>
<dbReference type="InterPro" id="IPR000674">
    <property type="entry name" value="Ald_Oxase/Xan_DH_a/b"/>
</dbReference>
<dbReference type="InterPro" id="IPR036856">
    <property type="entry name" value="Ald_Oxase/Xan_DH_a/b_sf"/>
</dbReference>
<dbReference type="FunFam" id="3.30.365.10:FF:000008">
    <property type="entry name" value="Aldehyde oxidase1"/>
    <property type="match status" value="1"/>
</dbReference>
<dbReference type="EMBL" id="OB660104">
    <property type="protein sequence ID" value="CAD7222786.1"/>
    <property type="molecule type" value="Genomic_DNA"/>
</dbReference>
<dbReference type="Gene3D" id="3.30.43.10">
    <property type="entry name" value="Uridine Diphospho-n-acetylenolpyruvylglucosamine Reductase, domain 2"/>
    <property type="match status" value="1"/>
</dbReference>
<sequence length="1262" mass="137972">MKDLSGSISFRINGKQYDVDGGYGPTFSLNSFIREVAQLMGTKFQCTEGGCGSCVVHVRTVDGVDKAINSCLMPLYSCDGLEVTTVEGLGNKKRGYHPIQQHLAEKNGTQCGYCSSGMVMNMYGLLQSKNGDVKMAEVEDNFGGNICRCTGYRPIMDAMKGFAKDAPESLKCNVDIEDLCLTCPHRSEGANGAPNGTSSMMKSLSILTCEGAEWKRPTSLKELRTILNQATQIPYRLVAGNTGTGVFKNEGPYKLYIDIKAIPELSGVTHEPGKALTFGASVTLTKMVSELKHVASSDGMFAYGKEVSTHIRFIANPGVRNAGTWAGNLMMKRQYPAFPSDLYVVLEAIGAKIIVGTPSGEETLTVDSFLKFNMNGCWIQSLTLPSMDPNTFVFRSFKIMPRFENAHAYVNAAFMLPVVTRNSEIIVQGRPSLCFGGIRSSFTHAVETETYLENKSLSDETVVQSALRILGSELIPDSDIHDASPEYRRELAVSLLYKTILGIIPEQKTNSRVRSGGKGLERPDVYQGSQDYALDERDFPVGKPTVKLEAHAQTSGEAEYVNDIPPFPRELQGAFVLSSVGHAELEAVDASAALAIKGVVMVVTANDIPGINSFMEGAVEEVLCSKNVLFAGQPVALVLAKSRDLAIKAAKLVKVKYSNVQKPILSIRDALDANGRLNEVDKNSAGETSILKELTRPGIEIKNGDPIEDAAKKATRKITGTIDIGSQHHFYLETQVSVSVPIEDGMNVFCATQWMDQVQAICSKVLNWPNHKFNISVRRLGGGYGGKITRPNLLAAASALGAYLTNRPVRICLDLESNLQIIGKRLPYHVEYEAGFDDGGKLAFVSGTIYGDVGCSYNENVVNFSVFNAGNAYYSPSWHWKTVAVRTNTPSNTWTRAPGTTEGIAFIEHIMEHIAVELKKDPLEVRQVNFLQQGQKRIVGEELQANRWKKQGLSVVPMLYAHDDPGFMYPILLSIYHEDGTVAVSHGGIEMGQGINTKVAQVAARELNIPLELVQVKPSNNLIAANSSVTGGSYGSELCCQATIQACRQMNERLAPLREKDPNLSWRELIKKAHTNHVELTVWDMYSRSKEKMKGYIIWGVTATHVEVDILTGEKMVRRVDLIEDAGRSISPLVDIGQVEGAFVMGLGYWLQESVKYDPETGKSLAKNTWEYKPPLAKDVPADFNITLLPNTSNTEGVLRSKATGEPPLCMSVSTLFAVKAAIDSARIDSGNSGWWEFAAPATNDNVRIASLTKVEHMTFTN</sequence>
<comment type="cofactor">
    <cofactor evidence="16">
        <name>Mo-molybdopterin</name>
        <dbReference type="ChEBI" id="CHEBI:71302"/>
    </cofactor>
    <text evidence="16">Binds 1 Mo-molybdopterin (Mo-MPT) cofactor per subunit.</text>
</comment>
<feature type="binding site" evidence="15">
    <location>
        <position position="398"/>
    </location>
    <ligand>
        <name>FAD</name>
        <dbReference type="ChEBI" id="CHEBI:57692"/>
    </ligand>
</feature>
<keyword evidence="4 16" id="KW-0500">Molybdenum</keyword>
<dbReference type="InterPro" id="IPR036318">
    <property type="entry name" value="FAD-bd_PCMH-like_sf"/>
</dbReference>
<name>A0A7R8W110_9CRUS</name>
<comment type="subcellular location">
    <subcellularLocation>
        <location evidence="2">Peroxisome</location>
    </subcellularLocation>
</comment>
<comment type="cofactor">
    <cofactor evidence="16">
        <name>[2Fe-2S] cluster</name>
        <dbReference type="ChEBI" id="CHEBI:190135"/>
    </cofactor>
    <text evidence="16">Binds 2 [2Fe-2S] clusters.</text>
</comment>
<dbReference type="PIRSF" id="PIRSF000127">
    <property type="entry name" value="Xanthine_DH"/>
    <property type="match status" value="1"/>
</dbReference>
<dbReference type="InterPro" id="IPR016166">
    <property type="entry name" value="FAD-bd_PCMH"/>
</dbReference>
<feature type="binding site" evidence="16">
    <location>
        <position position="111"/>
    </location>
    <ligand>
        <name>[2Fe-2S] cluster</name>
        <dbReference type="ChEBI" id="CHEBI:190135"/>
        <label>2</label>
    </ligand>
</feature>
<comment type="similarity">
    <text evidence="3">Belongs to the xanthine dehydrogenase family.</text>
</comment>
<comment type="cofactor">
    <cofactor evidence="13">
        <name>[2Fe-2S] cluster</name>
        <dbReference type="ChEBI" id="CHEBI:190135"/>
    </cofactor>
</comment>
<dbReference type="GO" id="GO:0051537">
    <property type="term" value="F:2 iron, 2 sulfur cluster binding"/>
    <property type="evidence" value="ECO:0007669"/>
    <property type="project" value="UniProtKB-KW"/>
</dbReference>
<dbReference type="PANTHER" id="PTHR11908:SF132">
    <property type="entry name" value="ALDEHYDE OXIDASE 1-RELATED"/>
    <property type="match status" value="1"/>
</dbReference>
<feature type="binding site" evidence="16">
    <location>
        <position position="71"/>
    </location>
    <ligand>
        <name>[2Fe-2S] cluster</name>
        <dbReference type="ChEBI" id="CHEBI:190135"/>
        <label>1</label>
    </ligand>
</feature>
<dbReference type="GO" id="GO:0005777">
    <property type="term" value="C:peroxisome"/>
    <property type="evidence" value="ECO:0007669"/>
    <property type="project" value="UniProtKB-SubCell"/>
</dbReference>
<dbReference type="InterPro" id="IPR037165">
    <property type="entry name" value="AldOxase/xan_DH_Mopterin-bd_sf"/>
</dbReference>
<dbReference type="FunFam" id="3.30.390.50:FF:000003">
    <property type="entry name" value="Aldehyde oxidase1"/>
    <property type="match status" value="1"/>
</dbReference>
<dbReference type="SUPFAM" id="SSF54665">
    <property type="entry name" value="CO dehydrogenase molybdoprotein N-domain-like"/>
    <property type="match status" value="1"/>
</dbReference>
<dbReference type="GO" id="GO:0016491">
    <property type="term" value="F:oxidoreductase activity"/>
    <property type="evidence" value="ECO:0007669"/>
    <property type="project" value="UniProtKB-KW"/>
</dbReference>
<feature type="binding site" evidence="16">
    <location>
        <position position="896"/>
    </location>
    <ligand>
        <name>Mo-molybdopterin</name>
        <dbReference type="ChEBI" id="CHEBI:71302"/>
    </ligand>
    <ligandPart>
        <name>Mo</name>
        <dbReference type="ChEBI" id="CHEBI:28685"/>
    </ligandPart>
</feature>
<dbReference type="Gene3D" id="3.90.1170.50">
    <property type="entry name" value="Aldehyde oxidase/xanthine dehydrogenase, a/b hammerhead"/>
    <property type="match status" value="1"/>
</dbReference>
<protein>
    <submittedName>
        <fullName evidence="17">Uncharacterized protein</fullName>
    </submittedName>
</protein>
<keyword evidence="7 16" id="KW-0479">Metal-binding</keyword>
<accession>A0A7R8W110</accession>
<dbReference type="Gene3D" id="3.30.365.10">
    <property type="entry name" value="Aldehyde oxidase/xanthine dehydrogenase, molybdopterin binding domain"/>
    <property type="match status" value="4"/>
</dbReference>
<dbReference type="InterPro" id="IPR002346">
    <property type="entry name" value="Mopterin_DH_FAD-bd"/>
</dbReference>
<dbReference type="Pfam" id="PF02738">
    <property type="entry name" value="MoCoBD_1"/>
    <property type="match status" value="1"/>
</dbReference>
<feature type="active site" description="Proton acceptor" evidence="14">
    <location>
        <position position="1206"/>
    </location>
</feature>
<comment type="cofactor">
    <cofactor evidence="1 15">
        <name>FAD</name>
        <dbReference type="ChEBI" id="CHEBI:57692"/>
    </cofactor>
</comment>
<evidence type="ECO:0000256" key="3">
    <source>
        <dbReference type="ARBA" id="ARBA00006849"/>
    </source>
</evidence>
<dbReference type="InterPro" id="IPR036010">
    <property type="entry name" value="2Fe-2S_ferredoxin-like_sf"/>
</dbReference>
<dbReference type="Gene3D" id="1.10.150.120">
    <property type="entry name" value="[2Fe-2S]-binding domain"/>
    <property type="match status" value="1"/>
</dbReference>
<evidence type="ECO:0000256" key="5">
    <source>
        <dbReference type="ARBA" id="ARBA00022630"/>
    </source>
</evidence>